<dbReference type="SUPFAM" id="SSF50998">
    <property type="entry name" value="Quinoprotein alcohol dehydrogenase-like"/>
    <property type="match status" value="1"/>
</dbReference>
<comment type="caution">
    <text evidence="2">The sequence shown here is derived from an EMBL/GenBank/DDBJ whole genome shotgun (WGS) entry which is preliminary data.</text>
</comment>
<accession>A0ABS0NJ17</accession>
<gene>
    <name evidence="2" type="ORF">IHE55_10505</name>
</gene>
<evidence type="ECO:0000256" key="1">
    <source>
        <dbReference type="SAM" id="MobiDB-lite"/>
    </source>
</evidence>
<feature type="region of interest" description="Disordered" evidence="1">
    <location>
        <begin position="28"/>
        <end position="65"/>
    </location>
</feature>
<sequence length="474" mass="50440">MMIIVSAVVAVALIVGAGIFFITKDDGGSTEADDGNKTSQGPTGDPGKDTGGTKGGFTSKPAPDPVDARLLNAVRVPKVKTDQVTVPGLWATDKIFAKTEDYKITGYPVEGGKPTWQIPLDGQVCQGWRGVTEDNLTAIVFEDHKPKNDKDYADCSEIGLVDLDAGKLVWQKHIEDGGSRIDFDEVTIGAGTVAAGGLDGGAAWSLDGKQLWAPSEGDCEDRGYEGSEEKLVAATYCGEYDSPNIKVSTVNPKTGDVISGYQVPRGIKDVHVVSADPLVLGLEAAGESYDVTDVWVIDDSAATGKLKTKISTRNGQYVVDCDSTNIGGCTQIVVSEQTDTIFMASEERSNGGAGAVNEIVAFSMKTGKTIGKADGDSEAATVPLKLDEDGYLIAYQQPTYRKGGSVWRIDPTTYKKDLLMRNPDTSVDQETWFSPDSSWVSYVNGRLYLGYVYASKPSGAFDNERLLAMGFGAG</sequence>
<dbReference type="Proteomes" id="UP000807371">
    <property type="component" value="Unassembled WGS sequence"/>
</dbReference>
<name>A0ABS0NJ17_9ACTN</name>
<organism evidence="2 3">
    <name type="scientific">Streptomyces pactum</name>
    <dbReference type="NCBI Taxonomy" id="68249"/>
    <lineage>
        <taxon>Bacteria</taxon>
        <taxon>Bacillati</taxon>
        <taxon>Actinomycetota</taxon>
        <taxon>Actinomycetes</taxon>
        <taxon>Kitasatosporales</taxon>
        <taxon>Streptomycetaceae</taxon>
        <taxon>Streptomyces</taxon>
    </lineage>
</organism>
<reference evidence="2 3" key="1">
    <citation type="submission" date="2020-09" db="EMBL/GenBank/DDBJ databases">
        <title>Biosynthesis of the nuclear factor of activated T cells inhibitor NFAT-133 and its congeners in Streptomyces pactum.</title>
        <authorList>
            <person name="Zhou W."/>
            <person name="Posri P."/>
            <person name="Abugrain M.E."/>
            <person name="Weisberg A.J."/>
            <person name="Chang J.H."/>
            <person name="Mahmud T."/>
        </authorList>
    </citation>
    <scope>NUCLEOTIDE SEQUENCE [LARGE SCALE GENOMIC DNA]</scope>
    <source>
        <strain evidence="2 3">ATCC 27456</strain>
    </source>
</reference>
<protein>
    <submittedName>
        <fullName evidence="2">PQQ-binding-like beta-propeller repeat protein</fullName>
    </submittedName>
</protein>
<dbReference type="EMBL" id="JACYXC010000001">
    <property type="protein sequence ID" value="MBH5335198.1"/>
    <property type="molecule type" value="Genomic_DNA"/>
</dbReference>
<keyword evidence="3" id="KW-1185">Reference proteome</keyword>
<dbReference type="InterPro" id="IPR011047">
    <property type="entry name" value="Quinoprotein_ADH-like_sf"/>
</dbReference>
<dbReference type="RefSeq" id="WP_232265522.1">
    <property type="nucleotide sequence ID" value="NZ_JACYXC010000001.1"/>
</dbReference>
<proteinExistence type="predicted"/>
<evidence type="ECO:0000313" key="2">
    <source>
        <dbReference type="EMBL" id="MBH5335198.1"/>
    </source>
</evidence>
<evidence type="ECO:0000313" key="3">
    <source>
        <dbReference type="Proteomes" id="UP000807371"/>
    </source>
</evidence>